<keyword evidence="8" id="KW-1185">Reference proteome</keyword>
<dbReference type="InterPro" id="IPR050438">
    <property type="entry name" value="LMW_PTPase"/>
</dbReference>
<name>A0ABP8E528_9MICO</name>
<evidence type="ECO:0000256" key="1">
    <source>
        <dbReference type="ARBA" id="ARBA00011063"/>
    </source>
</evidence>
<proteinExistence type="inferred from homology"/>
<reference evidence="8" key="1">
    <citation type="journal article" date="2019" name="Int. J. Syst. Evol. Microbiol.">
        <title>The Global Catalogue of Microorganisms (GCM) 10K type strain sequencing project: providing services to taxonomists for standard genome sequencing and annotation.</title>
        <authorList>
            <consortium name="The Broad Institute Genomics Platform"/>
            <consortium name="The Broad Institute Genome Sequencing Center for Infectious Disease"/>
            <person name="Wu L."/>
            <person name="Ma J."/>
        </authorList>
    </citation>
    <scope>NUCLEOTIDE SEQUENCE [LARGE SCALE GENOMIC DNA]</scope>
    <source>
        <strain evidence="8">JCM 17442</strain>
    </source>
</reference>
<evidence type="ECO:0000256" key="5">
    <source>
        <dbReference type="SAM" id="MobiDB-lite"/>
    </source>
</evidence>
<dbReference type="RefSeq" id="WP_344797474.1">
    <property type="nucleotide sequence ID" value="NZ_BAABAU010000004.1"/>
</dbReference>
<dbReference type="PANTHER" id="PTHR11717:SF7">
    <property type="entry name" value="LOW MOLECULAR WEIGHT PHOSPHOTYROSINE PROTEIN PHOSPHATASE"/>
    <property type="match status" value="1"/>
</dbReference>
<comment type="caution">
    <text evidence="7">The sequence shown here is derived from an EMBL/GenBank/DDBJ whole genome shotgun (WGS) entry which is preliminary data.</text>
</comment>
<dbReference type="EC" id="3.1.3.48" evidence="2"/>
<evidence type="ECO:0000256" key="4">
    <source>
        <dbReference type="ARBA" id="ARBA00022912"/>
    </source>
</evidence>
<keyword evidence="3" id="KW-0378">Hydrolase</keyword>
<accession>A0ABP8E528</accession>
<dbReference type="SUPFAM" id="SSF52788">
    <property type="entry name" value="Phosphotyrosine protein phosphatases I"/>
    <property type="match status" value="1"/>
</dbReference>
<dbReference type="PRINTS" id="PR00719">
    <property type="entry name" value="LMWPTPASE"/>
</dbReference>
<dbReference type="Gene3D" id="3.40.50.2300">
    <property type="match status" value="1"/>
</dbReference>
<evidence type="ECO:0000256" key="3">
    <source>
        <dbReference type="ARBA" id="ARBA00022801"/>
    </source>
</evidence>
<evidence type="ECO:0000313" key="7">
    <source>
        <dbReference type="EMBL" id="GAA4267301.1"/>
    </source>
</evidence>
<dbReference type="InterPro" id="IPR017867">
    <property type="entry name" value="Tyr_phospatase_low_mol_wt"/>
</dbReference>
<feature type="region of interest" description="Disordered" evidence="5">
    <location>
        <begin position="47"/>
        <end position="86"/>
    </location>
</feature>
<protein>
    <recommendedName>
        <fullName evidence="2">protein-tyrosine-phosphatase</fullName>
        <ecNumber evidence="2">3.1.3.48</ecNumber>
    </recommendedName>
</protein>
<dbReference type="Pfam" id="PF01451">
    <property type="entry name" value="LMWPc"/>
    <property type="match status" value="1"/>
</dbReference>
<feature type="compositionally biased region" description="Basic and acidic residues" evidence="5">
    <location>
        <begin position="76"/>
        <end position="86"/>
    </location>
</feature>
<gene>
    <name evidence="7" type="ORF">GCM10022256_29130</name>
</gene>
<dbReference type="PANTHER" id="PTHR11717">
    <property type="entry name" value="LOW MOLECULAR WEIGHT PROTEIN TYROSINE PHOSPHATASE"/>
    <property type="match status" value="1"/>
</dbReference>
<dbReference type="EMBL" id="BAABAU010000004">
    <property type="protein sequence ID" value="GAA4267301.1"/>
    <property type="molecule type" value="Genomic_DNA"/>
</dbReference>
<organism evidence="7 8">
    <name type="scientific">Frondihabitans peucedani</name>
    <dbReference type="NCBI Taxonomy" id="598626"/>
    <lineage>
        <taxon>Bacteria</taxon>
        <taxon>Bacillati</taxon>
        <taxon>Actinomycetota</taxon>
        <taxon>Actinomycetes</taxon>
        <taxon>Micrococcales</taxon>
        <taxon>Microbacteriaceae</taxon>
        <taxon>Frondihabitans</taxon>
    </lineage>
</organism>
<dbReference type="InterPro" id="IPR023485">
    <property type="entry name" value="Ptyr_pPase"/>
</dbReference>
<sequence length="219" mass="23128">MRPEREGAVRAAGGAQRPFSVLLVCTGNICRSPLAEAALQRGLADYGREQEPPLGPASITVTSAGTRAEPGAQSPDDAKTTARRSGLDLDAHRARKLTAGLLAESDLVLGLDRSHRRAVVSLAPRASRNTFTLLEFARVCDSLAPSEVSELREAAPDGPARLRAAVATVAALRGTLPAAADELDVPDPYRRGLTAYEVSSAAVLSACEVITRFFTRLND</sequence>
<evidence type="ECO:0000256" key="2">
    <source>
        <dbReference type="ARBA" id="ARBA00013064"/>
    </source>
</evidence>
<evidence type="ECO:0000313" key="8">
    <source>
        <dbReference type="Proteomes" id="UP001501594"/>
    </source>
</evidence>
<dbReference type="Proteomes" id="UP001501594">
    <property type="component" value="Unassembled WGS sequence"/>
</dbReference>
<evidence type="ECO:0000259" key="6">
    <source>
        <dbReference type="SMART" id="SM00226"/>
    </source>
</evidence>
<feature type="domain" description="Phosphotyrosine protein phosphatase I" evidence="6">
    <location>
        <begin position="19"/>
        <end position="154"/>
    </location>
</feature>
<comment type="similarity">
    <text evidence="1">Belongs to the low molecular weight phosphotyrosine protein phosphatase family.</text>
</comment>
<keyword evidence="4" id="KW-0904">Protein phosphatase</keyword>
<dbReference type="SMART" id="SM00226">
    <property type="entry name" value="LMWPc"/>
    <property type="match status" value="1"/>
</dbReference>
<dbReference type="InterPro" id="IPR036196">
    <property type="entry name" value="Ptyr_pPase_sf"/>
</dbReference>